<evidence type="ECO:0000313" key="2">
    <source>
        <dbReference type="Proteomes" id="UP000250434"/>
    </source>
</evidence>
<organism evidence="1 2">
    <name type="scientific">Amycolatopsis albispora</name>
    <dbReference type="NCBI Taxonomy" id="1804986"/>
    <lineage>
        <taxon>Bacteria</taxon>
        <taxon>Bacillati</taxon>
        <taxon>Actinomycetota</taxon>
        <taxon>Actinomycetes</taxon>
        <taxon>Pseudonocardiales</taxon>
        <taxon>Pseudonocardiaceae</taxon>
        <taxon>Amycolatopsis</taxon>
    </lineage>
</organism>
<proteinExistence type="predicted"/>
<dbReference type="EMBL" id="CP015163">
    <property type="protein sequence ID" value="AXB47856.1"/>
    <property type="molecule type" value="Genomic_DNA"/>
</dbReference>
<dbReference type="InterPro" id="IPR020568">
    <property type="entry name" value="Ribosomal_Su5_D2-typ_SF"/>
</dbReference>
<gene>
    <name evidence="1" type="ORF">A4R43_39900</name>
</gene>
<evidence type="ECO:0000313" key="1">
    <source>
        <dbReference type="EMBL" id="AXB47856.1"/>
    </source>
</evidence>
<name>A0A344LII2_9PSEU</name>
<dbReference type="OrthoDB" id="3628307at2"/>
<dbReference type="RefSeq" id="WP_113696921.1">
    <property type="nucleotide sequence ID" value="NZ_CP015163.1"/>
</dbReference>
<sequence>MTRVGEFRLQRQKNGRGYFGHVKVRVTPSATSSVSWAIPDGDPASLQTRADAEFVEAALAGVRDGLDLVRALGTEVDGHQVEIVQALAYLTDLDESAVHAAGVLAVADAFGAQDRFDLTFDAGWRVTPSSPA</sequence>
<dbReference type="SUPFAM" id="SSF54211">
    <property type="entry name" value="Ribosomal protein S5 domain 2-like"/>
    <property type="match status" value="1"/>
</dbReference>
<dbReference type="AlphaFoldDB" id="A0A344LII2"/>
<accession>A0A344LII2</accession>
<keyword evidence="2" id="KW-1185">Reference proteome</keyword>
<reference evidence="1 2" key="1">
    <citation type="submission" date="2016-04" db="EMBL/GenBank/DDBJ databases">
        <title>Complete genome sequence and analysis of deep-sea sediment isolate, Amycolatopsis sp. WP1.</title>
        <authorList>
            <person name="Wang H."/>
            <person name="Chen S."/>
            <person name="Wu Q."/>
        </authorList>
    </citation>
    <scope>NUCLEOTIDE SEQUENCE [LARGE SCALE GENOMIC DNA]</scope>
    <source>
        <strain evidence="1 2">WP1</strain>
    </source>
</reference>
<dbReference type="Gene3D" id="3.30.230.10">
    <property type="match status" value="1"/>
</dbReference>
<protein>
    <submittedName>
        <fullName evidence="1">Uncharacterized protein</fullName>
    </submittedName>
</protein>
<dbReference type="Proteomes" id="UP000250434">
    <property type="component" value="Chromosome"/>
</dbReference>
<dbReference type="KEGG" id="aab:A4R43_39900"/>
<dbReference type="InterPro" id="IPR014721">
    <property type="entry name" value="Ribsml_uS5_D2-typ_fold_subgr"/>
</dbReference>